<name>A0A1D9LKW6_9NEIS</name>
<dbReference type="STRING" id="1108595.BKX93_18925"/>
<evidence type="ECO:0000313" key="3">
    <source>
        <dbReference type="Proteomes" id="UP000178776"/>
    </source>
</evidence>
<dbReference type="AlphaFoldDB" id="A0A1D9LKW6"/>
<dbReference type="InterPro" id="IPR013216">
    <property type="entry name" value="Methyltransf_11"/>
</dbReference>
<proteinExistence type="predicted"/>
<dbReference type="GeneID" id="68843278"/>
<dbReference type="Pfam" id="PF08241">
    <property type="entry name" value="Methyltransf_11"/>
    <property type="match status" value="1"/>
</dbReference>
<dbReference type="Proteomes" id="UP000178776">
    <property type="component" value="Chromosome"/>
</dbReference>
<dbReference type="Gene3D" id="3.40.50.150">
    <property type="entry name" value="Vaccinia Virus protein VP39"/>
    <property type="match status" value="1"/>
</dbReference>
<protein>
    <recommendedName>
        <fullName evidence="1">Methyltransferase type 11 domain-containing protein</fullName>
    </recommendedName>
</protein>
<evidence type="ECO:0000313" key="2">
    <source>
        <dbReference type="EMBL" id="AOZ51864.1"/>
    </source>
</evidence>
<gene>
    <name evidence="2" type="ORF">BKX93_18925</name>
</gene>
<accession>A0A1D9LKW6</accession>
<dbReference type="RefSeq" id="WP_070980877.1">
    <property type="nucleotide sequence ID" value="NZ_CP017707.1"/>
</dbReference>
<feature type="domain" description="Methyltransferase type 11" evidence="1">
    <location>
        <begin position="17"/>
        <end position="81"/>
    </location>
</feature>
<sequence>MLKLNLGCGHDKRTGFINVDSQAACQPDQVVDLERFPWPWADGSVDEIVMSHVLEHLGAAIDTYLGIIKELYRVCAPDARVTITVPHPRSDNYLADPTHVRPITAMGLQMFNQELNRQSIQEGGSGTPLGIYLNVDWALESSDVKILEPWASRFNGGQLTEDDIALAVQNFYNVIGDCTFVMRIRKPAFAG</sequence>
<reference evidence="2 3" key="1">
    <citation type="submission" date="2016-10" db="EMBL/GenBank/DDBJ databases">
        <title>Chromobacterium muskegensis sp. nov., an insecticidal bacterium isolated from Sphagnum bogs.</title>
        <authorList>
            <person name="Sparks M.E."/>
            <person name="Blackburn M.B."/>
            <person name="Gundersen-Rindal D.E."/>
            <person name="Mitchell A."/>
            <person name="Farrar R."/>
            <person name="Kuhar D."/>
        </authorList>
    </citation>
    <scope>NUCLEOTIDE SEQUENCE [LARGE SCALE GENOMIC DNA]</scope>
    <source>
        <strain evidence="2 3">21-1</strain>
    </source>
</reference>
<organism evidence="2 3">
    <name type="scientific">Chromobacterium vaccinii</name>
    <dbReference type="NCBI Taxonomy" id="1108595"/>
    <lineage>
        <taxon>Bacteria</taxon>
        <taxon>Pseudomonadati</taxon>
        <taxon>Pseudomonadota</taxon>
        <taxon>Betaproteobacteria</taxon>
        <taxon>Neisseriales</taxon>
        <taxon>Chromobacteriaceae</taxon>
        <taxon>Chromobacterium</taxon>
    </lineage>
</organism>
<dbReference type="SUPFAM" id="SSF53335">
    <property type="entry name" value="S-adenosyl-L-methionine-dependent methyltransferases"/>
    <property type="match status" value="1"/>
</dbReference>
<dbReference type="KEGG" id="cvc:BKX93_18925"/>
<dbReference type="GO" id="GO:0008757">
    <property type="term" value="F:S-adenosylmethionine-dependent methyltransferase activity"/>
    <property type="evidence" value="ECO:0007669"/>
    <property type="project" value="InterPro"/>
</dbReference>
<dbReference type="InterPro" id="IPR029063">
    <property type="entry name" value="SAM-dependent_MTases_sf"/>
</dbReference>
<evidence type="ECO:0000259" key="1">
    <source>
        <dbReference type="Pfam" id="PF08241"/>
    </source>
</evidence>
<dbReference type="EMBL" id="CP017707">
    <property type="protein sequence ID" value="AOZ51864.1"/>
    <property type="molecule type" value="Genomic_DNA"/>
</dbReference>